<dbReference type="InterPro" id="IPR014710">
    <property type="entry name" value="RmlC-like_jellyroll"/>
</dbReference>
<accession>A0A1I6MFZ1</accession>
<dbReference type="OrthoDB" id="117649at2"/>
<keyword evidence="1" id="KW-0732">Signal</keyword>
<evidence type="ECO:0008006" key="4">
    <source>
        <dbReference type="Google" id="ProtNLM"/>
    </source>
</evidence>
<keyword evidence="3" id="KW-1185">Reference proteome</keyword>
<dbReference type="InterPro" id="IPR011051">
    <property type="entry name" value="RmlC_Cupin_sf"/>
</dbReference>
<dbReference type="EMBL" id="FOZL01000001">
    <property type="protein sequence ID" value="SFS14614.1"/>
    <property type="molecule type" value="Genomic_DNA"/>
</dbReference>
<protein>
    <recommendedName>
        <fullName evidence="4">Cupin</fullName>
    </recommendedName>
</protein>
<feature type="signal peptide" evidence="1">
    <location>
        <begin position="1"/>
        <end position="19"/>
    </location>
</feature>
<dbReference type="STRING" id="474950.SAMN05421771_2567"/>
<dbReference type="SUPFAM" id="SSF51182">
    <property type="entry name" value="RmlC-like cupins"/>
    <property type="match status" value="1"/>
</dbReference>
<organism evidence="2 3">
    <name type="scientific">Granulicella pectinivorans</name>
    <dbReference type="NCBI Taxonomy" id="474950"/>
    <lineage>
        <taxon>Bacteria</taxon>
        <taxon>Pseudomonadati</taxon>
        <taxon>Acidobacteriota</taxon>
        <taxon>Terriglobia</taxon>
        <taxon>Terriglobales</taxon>
        <taxon>Acidobacteriaceae</taxon>
        <taxon>Granulicella</taxon>
    </lineage>
</organism>
<feature type="chain" id="PRO_5011590354" description="Cupin" evidence="1">
    <location>
        <begin position="20"/>
        <end position="157"/>
    </location>
</feature>
<sequence length="157" mass="16544">MKLGIIFSLALAVSVPAFAQELDPSPHSAADIQKRSAVLIDKAKTSTTGLALDVLDELTTARTLLVVRVKTGQAERHLLWADQMVILSGTVTLVTGGVMEAEKPNGTLQGESLGASLTGGKEITLHAGDIVHVPPSVPHWVKLAPGTTATYLVFKEK</sequence>
<dbReference type="Proteomes" id="UP000199024">
    <property type="component" value="Unassembled WGS sequence"/>
</dbReference>
<dbReference type="CDD" id="cd02208">
    <property type="entry name" value="cupin_RmlC-like"/>
    <property type="match status" value="1"/>
</dbReference>
<dbReference type="Gene3D" id="2.60.120.10">
    <property type="entry name" value="Jelly Rolls"/>
    <property type="match status" value="1"/>
</dbReference>
<evidence type="ECO:0000313" key="2">
    <source>
        <dbReference type="EMBL" id="SFS14614.1"/>
    </source>
</evidence>
<dbReference type="AlphaFoldDB" id="A0A1I6MFZ1"/>
<proteinExistence type="predicted"/>
<reference evidence="2 3" key="1">
    <citation type="submission" date="2016-10" db="EMBL/GenBank/DDBJ databases">
        <authorList>
            <person name="de Groot N.N."/>
        </authorList>
    </citation>
    <scope>NUCLEOTIDE SEQUENCE [LARGE SCALE GENOMIC DNA]</scope>
    <source>
        <strain evidence="2 3">DSM 21001</strain>
    </source>
</reference>
<evidence type="ECO:0000313" key="3">
    <source>
        <dbReference type="Proteomes" id="UP000199024"/>
    </source>
</evidence>
<name>A0A1I6MFZ1_9BACT</name>
<dbReference type="RefSeq" id="WP_089839486.1">
    <property type="nucleotide sequence ID" value="NZ_FOZL01000001.1"/>
</dbReference>
<evidence type="ECO:0000256" key="1">
    <source>
        <dbReference type="SAM" id="SignalP"/>
    </source>
</evidence>
<gene>
    <name evidence="2" type="ORF">SAMN05421771_2567</name>
</gene>